<dbReference type="STRING" id="402600.SAMN05216188_1409"/>
<name>A0A1H9WSK2_9PSEU</name>
<comment type="subcellular location">
    <subcellularLocation>
        <location evidence="1">Endomembrane system</location>
        <topology evidence="1">Multi-pass membrane protein</topology>
    </subcellularLocation>
</comment>
<dbReference type="Proteomes" id="UP000199352">
    <property type="component" value="Unassembled WGS sequence"/>
</dbReference>
<organism evidence="6 7">
    <name type="scientific">Lentzea xinjiangensis</name>
    <dbReference type="NCBI Taxonomy" id="402600"/>
    <lineage>
        <taxon>Bacteria</taxon>
        <taxon>Bacillati</taxon>
        <taxon>Actinomycetota</taxon>
        <taxon>Actinomycetes</taxon>
        <taxon>Pseudonocardiales</taxon>
        <taxon>Pseudonocardiaceae</taxon>
        <taxon>Lentzea</taxon>
    </lineage>
</organism>
<dbReference type="AlphaFoldDB" id="A0A1H9WSK2"/>
<evidence type="ECO:0000313" key="7">
    <source>
        <dbReference type="Proteomes" id="UP000199352"/>
    </source>
</evidence>
<sequence>MAHHEPHDEVTGDRMNWLRAGVLGANDGIVSTASLVVGVAGATTDRTQILVAGLAGLFAGAMSMASGEYVSVSSQRDAERALLARERRELADAPEEELEELKEIYEDKGLDEATAGEVARQLTEHDALAAHAEAELHIDPDGLTDPWGAAVASFLSFTAGALLPLAAIAFTPTGLRVPVTVAAAILTLALTGFVSAKLSGANRRRAMIRNVAGGLVAMGVTYAIGSLVGQSIG</sequence>
<gene>
    <name evidence="6" type="ORF">SAMN05216188_1409</name>
</gene>
<dbReference type="GO" id="GO:0030026">
    <property type="term" value="P:intracellular manganese ion homeostasis"/>
    <property type="evidence" value="ECO:0007669"/>
    <property type="project" value="InterPro"/>
</dbReference>
<dbReference type="GO" id="GO:0005384">
    <property type="term" value="F:manganese ion transmembrane transporter activity"/>
    <property type="evidence" value="ECO:0007669"/>
    <property type="project" value="InterPro"/>
</dbReference>
<keyword evidence="7" id="KW-1185">Reference proteome</keyword>
<keyword evidence="4 5" id="KW-0472">Membrane</keyword>
<keyword evidence="3 5" id="KW-1133">Transmembrane helix</keyword>
<dbReference type="Pfam" id="PF01988">
    <property type="entry name" value="VIT1"/>
    <property type="match status" value="1"/>
</dbReference>
<evidence type="ECO:0000256" key="2">
    <source>
        <dbReference type="ARBA" id="ARBA00022692"/>
    </source>
</evidence>
<feature type="transmembrane region" description="Helical" evidence="5">
    <location>
        <begin position="147"/>
        <end position="171"/>
    </location>
</feature>
<evidence type="ECO:0000256" key="3">
    <source>
        <dbReference type="ARBA" id="ARBA00022989"/>
    </source>
</evidence>
<evidence type="ECO:0000256" key="4">
    <source>
        <dbReference type="ARBA" id="ARBA00023136"/>
    </source>
</evidence>
<accession>A0A1H9WSK2</accession>
<keyword evidence="2 5" id="KW-0812">Transmembrane</keyword>
<dbReference type="GO" id="GO:0012505">
    <property type="term" value="C:endomembrane system"/>
    <property type="evidence" value="ECO:0007669"/>
    <property type="project" value="UniProtKB-SubCell"/>
</dbReference>
<dbReference type="RefSeq" id="WP_089962307.1">
    <property type="nucleotide sequence ID" value="NZ_FOFR01000040.1"/>
</dbReference>
<evidence type="ECO:0000256" key="5">
    <source>
        <dbReference type="SAM" id="Phobius"/>
    </source>
</evidence>
<dbReference type="OrthoDB" id="188924at2"/>
<dbReference type="InterPro" id="IPR008217">
    <property type="entry name" value="Ccc1_fam"/>
</dbReference>
<evidence type="ECO:0000313" key="6">
    <source>
        <dbReference type="EMBL" id="SES36363.1"/>
    </source>
</evidence>
<evidence type="ECO:0000256" key="1">
    <source>
        <dbReference type="ARBA" id="ARBA00004127"/>
    </source>
</evidence>
<feature type="transmembrane region" description="Helical" evidence="5">
    <location>
        <begin position="177"/>
        <end position="196"/>
    </location>
</feature>
<dbReference type="EMBL" id="FOFR01000040">
    <property type="protein sequence ID" value="SES36363.1"/>
    <property type="molecule type" value="Genomic_DNA"/>
</dbReference>
<proteinExistence type="predicted"/>
<dbReference type="CDD" id="cd02432">
    <property type="entry name" value="Nodulin-21_like_1"/>
    <property type="match status" value="1"/>
</dbReference>
<protein>
    <submittedName>
        <fullName evidence="6">Predicted Fe2+/Mn2+ transporter, VIT1/CCC1 family</fullName>
    </submittedName>
</protein>
<dbReference type="PANTHER" id="PTHR31851">
    <property type="entry name" value="FE(2+)/MN(2+) TRANSPORTER PCL1"/>
    <property type="match status" value="1"/>
</dbReference>
<feature type="transmembrane region" description="Helical" evidence="5">
    <location>
        <begin position="208"/>
        <end position="228"/>
    </location>
</feature>
<reference evidence="7" key="1">
    <citation type="submission" date="2016-10" db="EMBL/GenBank/DDBJ databases">
        <authorList>
            <person name="Varghese N."/>
            <person name="Submissions S."/>
        </authorList>
    </citation>
    <scope>NUCLEOTIDE SEQUENCE [LARGE SCALE GENOMIC DNA]</scope>
    <source>
        <strain evidence="7">CGMCC 4.3525</strain>
    </source>
</reference>